<evidence type="ECO:0000313" key="4">
    <source>
        <dbReference type="Proteomes" id="UP001157006"/>
    </source>
</evidence>
<gene>
    <name evidence="3" type="ORF">VFH_V195520</name>
</gene>
<feature type="region of interest" description="Disordered" evidence="1">
    <location>
        <begin position="390"/>
        <end position="455"/>
    </location>
</feature>
<organism evidence="3 4">
    <name type="scientific">Vicia faba</name>
    <name type="common">Broad bean</name>
    <name type="synonym">Faba vulgaris</name>
    <dbReference type="NCBI Taxonomy" id="3906"/>
    <lineage>
        <taxon>Eukaryota</taxon>
        <taxon>Viridiplantae</taxon>
        <taxon>Streptophyta</taxon>
        <taxon>Embryophyta</taxon>
        <taxon>Tracheophyta</taxon>
        <taxon>Spermatophyta</taxon>
        <taxon>Magnoliopsida</taxon>
        <taxon>eudicotyledons</taxon>
        <taxon>Gunneridae</taxon>
        <taxon>Pentapetalae</taxon>
        <taxon>rosids</taxon>
        <taxon>fabids</taxon>
        <taxon>Fabales</taxon>
        <taxon>Fabaceae</taxon>
        <taxon>Papilionoideae</taxon>
        <taxon>50 kb inversion clade</taxon>
        <taxon>NPAAA clade</taxon>
        <taxon>Hologalegina</taxon>
        <taxon>IRL clade</taxon>
        <taxon>Fabeae</taxon>
        <taxon>Vicia</taxon>
    </lineage>
</organism>
<protein>
    <recommendedName>
        <fullName evidence="5">Mitochondrial glycoprotein family protein</fullName>
    </recommendedName>
</protein>
<keyword evidence="4" id="KW-1185">Reference proteome</keyword>
<dbReference type="InterPro" id="IPR003428">
    <property type="entry name" value="MAM33"/>
</dbReference>
<evidence type="ECO:0000256" key="2">
    <source>
        <dbReference type="SAM" id="Phobius"/>
    </source>
</evidence>
<dbReference type="AlphaFoldDB" id="A0AAV1AZ11"/>
<evidence type="ECO:0008006" key="5">
    <source>
        <dbReference type="Google" id="ProtNLM"/>
    </source>
</evidence>
<feature type="compositionally biased region" description="Basic and acidic residues" evidence="1">
    <location>
        <begin position="344"/>
        <end position="368"/>
    </location>
</feature>
<accession>A0AAV1AZ11</accession>
<evidence type="ECO:0000313" key="3">
    <source>
        <dbReference type="EMBL" id="CAI8615779.1"/>
    </source>
</evidence>
<feature type="compositionally biased region" description="Polar residues" evidence="1">
    <location>
        <begin position="442"/>
        <end position="455"/>
    </location>
</feature>
<dbReference type="EMBL" id="OX451740">
    <property type="protein sequence ID" value="CAI8615779.1"/>
    <property type="molecule type" value="Genomic_DNA"/>
</dbReference>
<dbReference type="Gene3D" id="3.10.280.10">
    <property type="entry name" value="Mitochondrial glycoprotein"/>
    <property type="match status" value="1"/>
</dbReference>
<dbReference type="SUPFAM" id="SSF54529">
    <property type="entry name" value="Mitochondrial glycoprotein MAM33-like"/>
    <property type="match status" value="1"/>
</dbReference>
<feature type="compositionally biased region" description="Polar residues" evidence="1">
    <location>
        <begin position="414"/>
        <end position="426"/>
    </location>
</feature>
<dbReference type="Pfam" id="PF02330">
    <property type="entry name" value="MAM33"/>
    <property type="match status" value="1"/>
</dbReference>
<feature type="transmembrane region" description="Helical" evidence="2">
    <location>
        <begin position="306"/>
        <end position="325"/>
    </location>
</feature>
<reference evidence="3 4" key="1">
    <citation type="submission" date="2023-01" db="EMBL/GenBank/DDBJ databases">
        <authorList>
            <person name="Kreplak J."/>
        </authorList>
    </citation>
    <scope>NUCLEOTIDE SEQUENCE [LARGE SCALE GENOMIC DNA]</scope>
</reference>
<sequence length="455" mass="51984">MARLLRSLRKTLTLNPQFHIHQLRLCISRRSYISEMRKEAFEGNISRLLRNEIQHEIQSSSSSKPPANKFGSFLVDGRPGERWITLNRQFSDENIKVEVTMFDGSAPAPKASGGVANADEVQLHITLIVNISKGDHGVLEIMCSAWPDSIEIKRLFVRADKNTPAEPYAGPDFEELDDELQDGLYDFLDARGIDNKLATYLHQYMKHKDKTELIGWMEKSERRMFSSRARWLHFVVQFKLFPTTSLCNKSAQRSSFCTSAKNGNNINSKDIITDERYRQLENLDMMTAIKILFTDPPKKRKFGFDFHLVQFFFACMPSLAVYLVAQYARYEIRTMEADVEQKRKKKEEEEAKEVEKELELNPPEEKEANPQLSEVNERLDKLEETIKEIALETKKQSRSNINSNQVTGDDKEPLNSSALMNTTGGKDNSKSELGEESKGSVATPNSSLQNPTSQN</sequence>
<dbReference type="Proteomes" id="UP001157006">
    <property type="component" value="Chromosome 5"/>
</dbReference>
<dbReference type="PANTHER" id="PTHR36339">
    <property type="entry name" value="F23A5.5"/>
    <property type="match status" value="1"/>
</dbReference>
<feature type="region of interest" description="Disordered" evidence="1">
    <location>
        <begin position="344"/>
        <end position="376"/>
    </location>
</feature>
<name>A0AAV1AZ11_VICFA</name>
<dbReference type="PANTHER" id="PTHR36339:SF2">
    <property type="entry name" value="F23A5.5"/>
    <property type="match status" value="1"/>
</dbReference>
<keyword evidence="2" id="KW-0812">Transmembrane</keyword>
<keyword evidence="2" id="KW-0472">Membrane</keyword>
<evidence type="ECO:0000256" key="1">
    <source>
        <dbReference type="SAM" id="MobiDB-lite"/>
    </source>
</evidence>
<feature type="compositionally biased region" description="Basic and acidic residues" evidence="1">
    <location>
        <begin position="427"/>
        <end position="438"/>
    </location>
</feature>
<dbReference type="GO" id="GO:0005759">
    <property type="term" value="C:mitochondrial matrix"/>
    <property type="evidence" value="ECO:0007669"/>
    <property type="project" value="InterPro"/>
</dbReference>
<feature type="compositionally biased region" description="Polar residues" evidence="1">
    <location>
        <begin position="398"/>
        <end position="407"/>
    </location>
</feature>
<keyword evidence="2" id="KW-1133">Transmembrane helix</keyword>
<proteinExistence type="predicted"/>
<dbReference type="InterPro" id="IPR036561">
    <property type="entry name" value="MAM33_sf"/>
</dbReference>